<evidence type="ECO:0008006" key="5">
    <source>
        <dbReference type="Google" id="ProtNLM"/>
    </source>
</evidence>
<reference evidence="3" key="1">
    <citation type="submission" date="2021-03" db="EMBL/GenBank/DDBJ databases">
        <title>Chromosome level genome of the anhydrobiotic midge Polypedilum vanderplanki.</title>
        <authorList>
            <person name="Yoshida Y."/>
            <person name="Kikawada T."/>
            <person name="Gusev O."/>
        </authorList>
    </citation>
    <scope>NUCLEOTIDE SEQUENCE</scope>
    <source>
        <strain evidence="3">NIAS01</strain>
        <tissue evidence="3">Whole body or cell culture</tissue>
    </source>
</reference>
<organism evidence="3 4">
    <name type="scientific">Polypedilum vanderplanki</name>
    <name type="common">Sleeping chironomid midge</name>
    <dbReference type="NCBI Taxonomy" id="319348"/>
    <lineage>
        <taxon>Eukaryota</taxon>
        <taxon>Metazoa</taxon>
        <taxon>Ecdysozoa</taxon>
        <taxon>Arthropoda</taxon>
        <taxon>Hexapoda</taxon>
        <taxon>Insecta</taxon>
        <taxon>Pterygota</taxon>
        <taxon>Neoptera</taxon>
        <taxon>Endopterygota</taxon>
        <taxon>Diptera</taxon>
        <taxon>Nematocera</taxon>
        <taxon>Chironomoidea</taxon>
        <taxon>Chironomidae</taxon>
        <taxon>Chironominae</taxon>
        <taxon>Polypedilum</taxon>
        <taxon>Polypedilum</taxon>
    </lineage>
</organism>
<keyword evidence="2" id="KW-0732">Signal</keyword>
<evidence type="ECO:0000256" key="1">
    <source>
        <dbReference type="SAM" id="MobiDB-lite"/>
    </source>
</evidence>
<feature type="chain" id="PRO_5039937604" description="Secreted protein" evidence="2">
    <location>
        <begin position="25"/>
        <end position="89"/>
    </location>
</feature>
<feature type="region of interest" description="Disordered" evidence="1">
    <location>
        <begin position="55"/>
        <end position="77"/>
    </location>
</feature>
<evidence type="ECO:0000313" key="4">
    <source>
        <dbReference type="Proteomes" id="UP001107558"/>
    </source>
</evidence>
<sequence length="89" mass="10034">MKFSLFLIILIIALITFLANYSGAYPVIQMQGSSPSFYIYEKPNKISVTVTQNPLRNEEDDDNFTTEYPQENFDDDDDISSSVIATLVG</sequence>
<name>A0A9J6BSD4_POLVA</name>
<comment type="caution">
    <text evidence="3">The sequence shown here is derived from an EMBL/GenBank/DDBJ whole genome shotgun (WGS) entry which is preliminary data.</text>
</comment>
<accession>A0A9J6BSD4</accession>
<dbReference type="EMBL" id="JADBJN010000003">
    <property type="protein sequence ID" value="KAG5672751.1"/>
    <property type="molecule type" value="Genomic_DNA"/>
</dbReference>
<gene>
    <name evidence="3" type="ORF">PVAND_002848</name>
</gene>
<dbReference type="Proteomes" id="UP001107558">
    <property type="component" value="Chromosome 3"/>
</dbReference>
<evidence type="ECO:0000256" key="2">
    <source>
        <dbReference type="SAM" id="SignalP"/>
    </source>
</evidence>
<evidence type="ECO:0000313" key="3">
    <source>
        <dbReference type="EMBL" id="KAG5672751.1"/>
    </source>
</evidence>
<protein>
    <recommendedName>
        <fullName evidence="5">Secreted protein</fullName>
    </recommendedName>
</protein>
<proteinExistence type="predicted"/>
<dbReference type="AlphaFoldDB" id="A0A9J6BSD4"/>
<keyword evidence="4" id="KW-1185">Reference proteome</keyword>
<feature type="signal peptide" evidence="2">
    <location>
        <begin position="1"/>
        <end position="24"/>
    </location>
</feature>